<keyword evidence="1" id="KW-0472">Membrane</keyword>
<dbReference type="GO" id="GO:0016020">
    <property type="term" value="C:membrane"/>
    <property type="evidence" value="ECO:0007669"/>
    <property type="project" value="InterPro"/>
</dbReference>
<dbReference type="PANTHER" id="PTHR22911">
    <property type="entry name" value="ACYL-MALONYL CONDENSING ENZYME-RELATED"/>
    <property type="match status" value="1"/>
</dbReference>
<feature type="transmembrane region" description="Helical" evidence="1">
    <location>
        <begin position="85"/>
        <end position="105"/>
    </location>
</feature>
<gene>
    <name evidence="3" type="ORF">A2V58_06325</name>
</gene>
<dbReference type="SUPFAM" id="SSF103481">
    <property type="entry name" value="Multidrug resistance efflux transporter EmrE"/>
    <property type="match status" value="2"/>
</dbReference>
<feature type="transmembrane region" description="Helical" evidence="1">
    <location>
        <begin position="202"/>
        <end position="220"/>
    </location>
</feature>
<feature type="non-terminal residue" evidence="3">
    <location>
        <position position="270"/>
    </location>
</feature>
<feature type="domain" description="EamA" evidence="2">
    <location>
        <begin position="143"/>
        <end position="270"/>
    </location>
</feature>
<dbReference type="AlphaFoldDB" id="A0A1F6UJ27"/>
<accession>A0A1F6UJ27</accession>
<evidence type="ECO:0000313" key="3">
    <source>
        <dbReference type="EMBL" id="OGI57308.1"/>
    </source>
</evidence>
<dbReference type="EMBL" id="MFSV01000140">
    <property type="protein sequence ID" value="OGI57308.1"/>
    <property type="molecule type" value="Genomic_DNA"/>
</dbReference>
<keyword evidence="1" id="KW-1133">Transmembrane helix</keyword>
<sequence length="270" mass="29384">MSLLMGASLWGVIWYPLRELERGGLQGVWLTLILYAAALVFSLPRTAHTFPEFLRNPRDLSILLLAAGWTNVAFVLAILDGNILRVLLLFYLSPLWAVTMGWLILKERMSRAAFMSLLFAMIGALIMLWNQEVGFPWPHSHADWLALSAGFAFALSNVLVRKTQEVSVACKSAVVWVGVVVVALAMIALFDLPLPQAGMHMYAGAVLLGVAGILAMTVLVQYGVSYMPVHRSAVIALVEIVAGALSQQLLTSEVVTWLEWGGGVLIVLGA</sequence>
<reference evidence="3 4" key="1">
    <citation type="journal article" date="2016" name="Nat. Commun.">
        <title>Thousands of microbial genomes shed light on interconnected biogeochemical processes in an aquifer system.</title>
        <authorList>
            <person name="Anantharaman K."/>
            <person name="Brown C.T."/>
            <person name="Hug L.A."/>
            <person name="Sharon I."/>
            <person name="Castelle C.J."/>
            <person name="Probst A.J."/>
            <person name="Thomas B.C."/>
            <person name="Singh A."/>
            <person name="Wilkins M.J."/>
            <person name="Karaoz U."/>
            <person name="Brodie E.L."/>
            <person name="Williams K.H."/>
            <person name="Hubbard S.S."/>
            <person name="Banfield J.F."/>
        </authorList>
    </citation>
    <scope>NUCLEOTIDE SEQUENCE [LARGE SCALE GENOMIC DNA]</scope>
</reference>
<evidence type="ECO:0000256" key="1">
    <source>
        <dbReference type="SAM" id="Phobius"/>
    </source>
</evidence>
<feature type="transmembrane region" description="Helical" evidence="1">
    <location>
        <begin position="141"/>
        <end position="160"/>
    </location>
</feature>
<proteinExistence type="predicted"/>
<dbReference type="Pfam" id="PF00892">
    <property type="entry name" value="EamA"/>
    <property type="match status" value="1"/>
</dbReference>
<comment type="caution">
    <text evidence="3">The sequence shown here is derived from an EMBL/GenBank/DDBJ whole genome shotgun (WGS) entry which is preliminary data.</text>
</comment>
<feature type="transmembrane region" description="Helical" evidence="1">
    <location>
        <begin position="60"/>
        <end position="79"/>
    </location>
</feature>
<feature type="transmembrane region" description="Helical" evidence="1">
    <location>
        <begin position="112"/>
        <end position="129"/>
    </location>
</feature>
<name>A0A1F6UJ27_9PROT</name>
<organism evidence="3 4">
    <name type="scientific">Candidatus Muproteobacteria bacterium RBG_19FT_COMBO_61_10</name>
    <dbReference type="NCBI Taxonomy" id="1817761"/>
    <lineage>
        <taxon>Bacteria</taxon>
        <taxon>Pseudomonadati</taxon>
        <taxon>Pseudomonadota</taxon>
        <taxon>Candidatus Muproteobacteria</taxon>
    </lineage>
</organism>
<feature type="transmembrane region" description="Helical" evidence="1">
    <location>
        <begin position="172"/>
        <end position="190"/>
    </location>
</feature>
<dbReference type="InterPro" id="IPR000620">
    <property type="entry name" value="EamA_dom"/>
</dbReference>
<keyword evidence="1" id="KW-0812">Transmembrane</keyword>
<protein>
    <recommendedName>
        <fullName evidence="2">EamA domain-containing protein</fullName>
    </recommendedName>
</protein>
<evidence type="ECO:0000313" key="4">
    <source>
        <dbReference type="Proteomes" id="UP000177950"/>
    </source>
</evidence>
<evidence type="ECO:0000259" key="2">
    <source>
        <dbReference type="Pfam" id="PF00892"/>
    </source>
</evidence>
<dbReference type="Proteomes" id="UP000177950">
    <property type="component" value="Unassembled WGS sequence"/>
</dbReference>
<dbReference type="InterPro" id="IPR037185">
    <property type="entry name" value="EmrE-like"/>
</dbReference>
<feature type="transmembrane region" description="Helical" evidence="1">
    <location>
        <begin position="27"/>
        <end position="48"/>
    </location>
</feature>